<evidence type="ECO:0000313" key="4">
    <source>
        <dbReference type="Proteomes" id="UP001517367"/>
    </source>
</evidence>
<evidence type="ECO:0000256" key="1">
    <source>
        <dbReference type="SAM" id="Phobius"/>
    </source>
</evidence>
<protein>
    <submittedName>
        <fullName evidence="3">DUF4129 domain-containing protein</fullName>
    </submittedName>
</protein>
<dbReference type="Pfam" id="PF13559">
    <property type="entry name" value="DUF4129"/>
    <property type="match status" value="1"/>
</dbReference>
<gene>
    <name evidence="3" type="ORF">E5L68_004145</name>
</gene>
<dbReference type="InterPro" id="IPR025403">
    <property type="entry name" value="TgpA-like_C"/>
</dbReference>
<keyword evidence="1" id="KW-1133">Transmembrane helix</keyword>
<keyword evidence="1" id="KW-0812">Transmembrane</keyword>
<reference evidence="3 4" key="1">
    <citation type="submission" date="2024-12" db="EMBL/GenBank/DDBJ databases">
        <authorList>
            <person name="Hu S."/>
        </authorList>
    </citation>
    <scope>NUCLEOTIDE SEQUENCE [LARGE SCALE GENOMIC DNA]</scope>
    <source>
        <strain evidence="3 4">P-25</strain>
    </source>
</reference>
<dbReference type="RefSeq" id="WP_138729790.1">
    <property type="nucleotide sequence ID" value="NZ_SRMP02000003.1"/>
</dbReference>
<evidence type="ECO:0000313" key="3">
    <source>
        <dbReference type="EMBL" id="MFN0290566.1"/>
    </source>
</evidence>
<keyword evidence="1" id="KW-0472">Membrane</keyword>
<name>A0ABW9JEI0_9SPHI</name>
<comment type="caution">
    <text evidence="3">The sequence shown here is derived from an EMBL/GenBank/DDBJ whole genome shotgun (WGS) entry which is preliminary data.</text>
</comment>
<dbReference type="Proteomes" id="UP001517367">
    <property type="component" value="Unassembled WGS sequence"/>
</dbReference>
<keyword evidence="4" id="KW-1185">Reference proteome</keyword>
<evidence type="ECO:0000259" key="2">
    <source>
        <dbReference type="Pfam" id="PF13559"/>
    </source>
</evidence>
<sequence length="250" mass="29420">MRILLLVVLLFFAEDLQARQAVKPVLSKPKDSMLLKLDSSKTQVKQFDNETIQRYKSQKEFQYGDEEPESLSWWDRFWRSFWNWINRLFGERQTSSGPSIWPKVLKYATLAIGIGVIIFAVFKLIGVDFNWFTGKSKAVDVPYDEHLENIHEISFDEEIANSLQNGNYRLTVRLLYLQTLKQLSDREIIDWLPNKTNSAYVQEMVGENGHEAFANLTYQFEYIWYGDFPVDKVSFAQIQQSFQQFNTTLR</sequence>
<proteinExistence type="predicted"/>
<organism evidence="3 4">
    <name type="scientific">Pedobacter helvus</name>
    <dbReference type="NCBI Taxonomy" id="2563444"/>
    <lineage>
        <taxon>Bacteria</taxon>
        <taxon>Pseudomonadati</taxon>
        <taxon>Bacteroidota</taxon>
        <taxon>Sphingobacteriia</taxon>
        <taxon>Sphingobacteriales</taxon>
        <taxon>Sphingobacteriaceae</taxon>
        <taxon>Pedobacter</taxon>
    </lineage>
</organism>
<feature type="domain" description="Protein-glutamine gamma-glutamyltransferase-like C-terminal" evidence="2">
    <location>
        <begin position="175"/>
        <end position="241"/>
    </location>
</feature>
<dbReference type="EMBL" id="SRMP02000003">
    <property type="protein sequence ID" value="MFN0290566.1"/>
    <property type="molecule type" value="Genomic_DNA"/>
</dbReference>
<feature type="transmembrane region" description="Helical" evidence="1">
    <location>
        <begin position="107"/>
        <end position="127"/>
    </location>
</feature>
<accession>A0ABW9JEI0</accession>